<protein>
    <submittedName>
        <fullName evidence="1">19989_t:CDS:1</fullName>
    </submittedName>
</protein>
<comment type="caution">
    <text evidence="1">The sequence shown here is derived from an EMBL/GenBank/DDBJ whole genome shotgun (WGS) entry which is preliminary data.</text>
</comment>
<keyword evidence="2" id="KW-1185">Reference proteome</keyword>
<organism evidence="1 2">
    <name type="scientific">Racocetra persica</name>
    <dbReference type="NCBI Taxonomy" id="160502"/>
    <lineage>
        <taxon>Eukaryota</taxon>
        <taxon>Fungi</taxon>
        <taxon>Fungi incertae sedis</taxon>
        <taxon>Mucoromycota</taxon>
        <taxon>Glomeromycotina</taxon>
        <taxon>Glomeromycetes</taxon>
        <taxon>Diversisporales</taxon>
        <taxon>Gigasporaceae</taxon>
        <taxon>Racocetra</taxon>
    </lineage>
</organism>
<dbReference type="Proteomes" id="UP000789920">
    <property type="component" value="Unassembled WGS sequence"/>
</dbReference>
<sequence>RFLNDATSELKTNKDTSRSRKLDNFPETSDGGSLTKNPQTKVPRMKLP</sequence>
<evidence type="ECO:0000313" key="2">
    <source>
        <dbReference type="Proteomes" id="UP000789920"/>
    </source>
</evidence>
<name>A0ACA9NJZ5_9GLOM</name>
<gene>
    <name evidence="1" type="ORF">RPERSI_LOCUS7885</name>
</gene>
<dbReference type="EMBL" id="CAJVQC010013814">
    <property type="protein sequence ID" value="CAG8651400.1"/>
    <property type="molecule type" value="Genomic_DNA"/>
</dbReference>
<reference evidence="1" key="1">
    <citation type="submission" date="2021-06" db="EMBL/GenBank/DDBJ databases">
        <authorList>
            <person name="Kallberg Y."/>
            <person name="Tangrot J."/>
            <person name="Rosling A."/>
        </authorList>
    </citation>
    <scope>NUCLEOTIDE SEQUENCE</scope>
    <source>
        <strain evidence="1">MA461A</strain>
    </source>
</reference>
<accession>A0ACA9NJZ5</accession>
<feature type="non-terminal residue" evidence="1">
    <location>
        <position position="1"/>
    </location>
</feature>
<evidence type="ECO:0000313" key="1">
    <source>
        <dbReference type="EMBL" id="CAG8651400.1"/>
    </source>
</evidence>
<proteinExistence type="predicted"/>